<gene>
    <name evidence="1" type="ORF">SAMN05216270_10544</name>
</gene>
<dbReference type="OrthoDB" id="4533444at2"/>
<keyword evidence="2" id="KW-1185">Reference proteome</keyword>
<evidence type="ECO:0008006" key="3">
    <source>
        <dbReference type="Google" id="ProtNLM"/>
    </source>
</evidence>
<organism evidence="1 2">
    <name type="scientific">Glycomyces harbinensis</name>
    <dbReference type="NCBI Taxonomy" id="58114"/>
    <lineage>
        <taxon>Bacteria</taxon>
        <taxon>Bacillati</taxon>
        <taxon>Actinomycetota</taxon>
        <taxon>Actinomycetes</taxon>
        <taxon>Glycomycetales</taxon>
        <taxon>Glycomycetaceae</taxon>
        <taxon>Glycomyces</taxon>
    </lineage>
</organism>
<dbReference type="AlphaFoldDB" id="A0A1G6VQF6"/>
<reference evidence="2" key="1">
    <citation type="submission" date="2016-10" db="EMBL/GenBank/DDBJ databases">
        <authorList>
            <person name="Varghese N."/>
            <person name="Submissions S."/>
        </authorList>
    </citation>
    <scope>NUCLEOTIDE SEQUENCE [LARGE SCALE GENOMIC DNA]</scope>
    <source>
        <strain evidence="2">CGMCC 4.3516</strain>
    </source>
</reference>
<dbReference type="RefSeq" id="WP_143014837.1">
    <property type="nucleotide sequence ID" value="NZ_FNAD01000005.1"/>
</dbReference>
<evidence type="ECO:0000313" key="1">
    <source>
        <dbReference type="EMBL" id="SDD55095.1"/>
    </source>
</evidence>
<protein>
    <recommendedName>
        <fullName evidence="3">Transposase, YhgA-like</fullName>
    </recommendedName>
</protein>
<name>A0A1G6VQF6_9ACTN</name>
<dbReference type="PANTHER" id="PTHR34613">
    <property type="entry name" value="SLL0800 PROTEIN"/>
    <property type="match status" value="1"/>
</dbReference>
<sequence>MAKIPHEAMHRIFRDDPGLFTRTLRRVLAADFPEIEEVSVIDTDLTTTEAIERRADTVLKAKTAAGNVLLVIEPQTDKKESKVRSWAYYLSFLENKYEIPAALMVLAPKAGTARWARGPLTLGPPDRPSMRVFPYVCGPDNMPFITEPEQAAEDVVFTVLALLSHRLNPDVEKALRPLADALDRLEPATASYWFEFTEGGLGEGCTQDTWRNIMKTMNYGYVSETRREAHAEARAEALTEAILAFLDDREVPVSDADRERVLNCSDLDLLRNWVMKAPYVADSAELY</sequence>
<accession>A0A1G6VQF6</accession>
<dbReference type="Proteomes" id="UP000198949">
    <property type="component" value="Unassembled WGS sequence"/>
</dbReference>
<dbReference type="STRING" id="58114.SAMN05216270_10544"/>
<evidence type="ECO:0000313" key="2">
    <source>
        <dbReference type="Proteomes" id="UP000198949"/>
    </source>
</evidence>
<dbReference type="EMBL" id="FNAD01000005">
    <property type="protein sequence ID" value="SDD55095.1"/>
    <property type="molecule type" value="Genomic_DNA"/>
</dbReference>
<proteinExistence type="predicted"/>
<dbReference type="PANTHER" id="PTHR34613:SF1">
    <property type="entry name" value="SLL6017 PROTEIN"/>
    <property type="match status" value="1"/>
</dbReference>